<dbReference type="Gene3D" id="3.30.420.10">
    <property type="entry name" value="Ribonuclease H-like superfamily/Ribonuclease H"/>
    <property type="match status" value="1"/>
</dbReference>
<dbReference type="OrthoDB" id="7691805at2759"/>
<dbReference type="InterPro" id="IPR012337">
    <property type="entry name" value="RNaseH-like_sf"/>
</dbReference>
<dbReference type="InterPro" id="IPR025724">
    <property type="entry name" value="GAG-pre-integrase_dom"/>
</dbReference>
<evidence type="ECO:0000313" key="2">
    <source>
        <dbReference type="EMBL" id="MBW0475780.1"/>
    </source>
</evidence>
<organism evidence="2 3">
    <name type="scientific">Austropuccinia psidii MF-1</name>
    <dbReference type="NCBI Taxonomy" id="1389203"/>
    <lineage>
        <taxon>Eukaryota</taxon>
        <taxon>Fungi</taxon>
        <taxon>Dikarya</taxon>
        <taxon>Basidiomycota</taxon>
        <taxon>Pucciniomycotina</taxon>
        <taxon>Pucciniomycetes</taxon>
        <taxon>Pucciniales</taxon>
        <taxon>Sphaerophragmiaceae</taxon>
        <taxon>Austropuccinia</taxon>
    </lineage>
</organism>
<evidence type="ECO:0000259" key="1">
    <source>
        <dbReference type="Pfam" id="PF13976"/>
    </source>
</evidence>
<proteinExistence type="predicted"/>
<name>A0A9Q3GR06_9BASI</name>
<dbReference type="Proteomes" id="UP000765509">
    <property type="component" value="Unassembled WGS sequence"/>
</dbReference>
<comment type="caution">
    <text evidence="2">The sequence shown here is derived from an EMBL/GenBank/DDBJ whole genome shotgun (WGS) entry which is preliminary data.</text>
</comment>
<dbReference type="InterPro" id="IPR036397">
    <property type="entry name" value="RNaseH_sf"/>
</dbReference>
<keyword evidence="3" id="KW-1185">Reference proteome</keyword>
<dbReference type="AlphaFoldDB" id="A0A9Q3GR06"/>
<protein>
    <recommendedName>
        <fullName evidence="1">GAG-pre-integrase domain-containing protein</fullName>
    </recommendedName>
</protein>
<dbReference type="SUPFAM" id="SSF53098">
    <property type="entry name" value="Ribonuclease H-like"/>
    <property type="match status" value="1"/>
</dbReference>
<gene>
    <name evidence="2" type="ORF">O181_015495</name>
</gene>
<accession>A0A9Q3GR06</accession>
<feature type="domain" description="GAG-pre-integrase" evidence="1">
    <location>
        <begin position="9"/>
        <end position="47"/>
    </location>
</feature>
<evidence type="ECO:0000313" key="3">
    <source>
        <dbReference type="Proteomes" id="UP000765509"/>
    </source>
</evidence>
<sequence>MGSVKDQKDWHAVLGHPSDKYIKKLFDNKKLSGSFISSNECQVCLHAELERLPHSRNLPTTYSPFIKIHIDTLEISPPSQQGNCYGLVIVDDYSRFNRIYLMSEKGKAEGYISSYLN</sequence>
<dbReference type="GO" id="GO:0003676">
    <property type="term" value="F:nucleic acid binding"/>
    <property type="evidence" value="ECO:0007669"/>
    <property type="project" value="InterPro"/>
</dbReference>
<dbReference type="Pfam" id="PF13976">
    <property type="entry name" value="gag_pre-integrs"/>
    <property type="match status" value="1"/>
</dbReference>
<reference evidence="2" key="1">
    <citation type="submission" date="2021-03" db="EMBL/GenBank/DDBJ databases">
        <title>Draft genome sequence of rust myrtle Austropuccinia psidii MF-1, a brazilian biotype.</title>
        <authorList>
            <person name="Quecine M.C."/>
            <person name="Pachon D.M.R."/>
            <person name="Bonatelli M.L."/>
            <person name="Correr F.H."/>
            <person name="Franceschini L.M."/>
            <person name="Leite T.F."/>
            <person name="Margarido G.R.A."/>
            <person name="Almeida C.A."/>
            <person name="Ferrarezi J.A."/>
            <person name="Labate C.A."/>
        </authorList>
    </citation>
    <scope>NUCLEOTIDE SEQUENCE</scope>
    <source>
        <strain evidence="2">MF-1</strain>
    </source>
</reference>
<dbReference type="EMBL" id="AVOT02004231">
    <property type="protein sequence ID" value="MBW0475780.1"/>
    <property type="molecule type" value="Genomic_DNA"/>
</dbReference>